<evidence type="ECO:0000313" key="12">
    <source>
        <dbReference type="Proteomes" id="UP000315364"/>
    </source>
</evidence>
<evidence type="ECO:0000256" key="3">
    <source>
        <dbReference type="ARBA" id="ARBA00022475"/>
    </source>
</evidence>
<sequence length="163" mass="18243">MLSRFLKRLDAVVMAVSMVGLVTLFVVTLLQVFMRYVARVPFVWSYEFLSLVFLFTSALVGAIVLGRKEHFTVPMIADALGPRGKLWFELFSIGGCAVFSLIIAIDGFRVAWRLRNTTTPVLGISEAIPNLILPVMGVYMLLHTINHLHQSVYALTRKEGQAQ</sequence>
<gene>
    <name evidence="11" type="ORF">FPZ08_01325</name>
</gene>
<evidence type="ECO:0000256" key="2">
    <source>
        <dbReference type="ARBA" id="ARBA00022448"/>
    </source>
</evidence>
<feature type="transmembrane region" description="Helical" evidence="9">
    <location>
        <begin position="46"/>
        <end position="65"/>
    </location>
</feature>
<dbReference type="InterPro" id="IPR055348">
    <property type="entry name" value="DctQ"/>
</dbReference>
<evidence type="ECO:0000256" key="9">
    <source>
        <dbReference type="RuleBase" id="RU369079"/>
    </source>
</evidence>
<dbReference type="GO" id="GO:0015740">
    <property type="term" value="P:C4-dicarboxylate transport"/>
    <property type="evidence" value="ECO:0007669"/>
    <property type="project" value="TreeGrafter"/>
</dbReference>
<dbReference type="OrthoDB" id="7866592at2"/>
<comment type="similarity">
    <text evidence="8 9">Belongs to the TRAP transporter small permease family.</text>
</comment>
<keyword evidence="2 9" id="KW-0813">Transport</keyword>
<accession>A0A5B8LMY7</accession>
<evidence type="ECO:0000256" key="7">
    <source>
        <dbReference type="ARBA" id="ARBA00023136"/>
    </source>
</evidence>
<name>A0A5B8LMY7_9HYPH</name>
<comment type="subunit">
    <text evidence="9">The complex comprises the extracytoplasmic solute receptor protein and the two transmembrane proteins.</text>
</comment>
<feature type="transmembrane region" description="Helical" evidence="9">
    <location>
        <begin position="128"/>
        <end position="148"/>
    </location>
</feature>
<dbReference type="Proteomes" id="UP000315364">
    <property type="component" value="Chromosome"/>
</dbReference>
<keyword evidence="6 9" id="KW-1133">Transmembrane helix</keyword>
<dbReference type="PANTHER" id="PTHR35011">
    <property type="entry name" value="2,3-DIKETO-L-GULONATE TRAP TRANSPORTER SMALL PERMEASE PROTEIN YIAM"/>
    <property type="match status" value="1"/>
</dbReference>
<keyword evidence="5 9" id="KW-0812">Transmembrane</keyword>
<dbReference type="GO" id="GO:0005886">
    <property type="term" value="C:plasma membrane"/>
    <property type="evidence" value="ECO:0007669"/>
    <property type="project" value="UniProtKB-SubCell"/>
</dbReference>
<keyword evidence="4 9" id="KW-0997">Cell inner membrane</keyword>
<comment type="function">
    <text evidence="9">Part of the tripartite ATP-independent periplasmic (TRAP) transport system.</text>
</comment>
<evidence type="ECO:0000259" key="10">
    <source>
        <dbReference type="Pfam" id="PF04290"/>
    </source>
</evidence>
<keyword evidence="7 9" id="KW-0472">Membrane</keyword>
<organism evidence="11 12">
    <name type="scientific">Devosia ginsengisoli</name>
    <dbReference type="NCBI Taxonomy" id="400770"/>
    <lineage>
        <taxon>Bacteria</taxon>
        <taxon>Pseudomonadati</taxon>
        <taxon>Pseudomonadota</taxon>
        <taxon>Alphaproteobacteria</taxon>
        <taxon>Hyphomicrobiales</taxon>
        <taxon>Devosiaceae</taxon>
        <taxon>Devosia</taxon>
    </lineage>
</organism>
<evidence type="ECO:0000256" key="8">
    <source>
        <dbReference type="ARBA" id="ARBA00038436"/>
    </source>
</evidence>
<evidence type="ECO:0000256" key="4">
    <source>
        <dbReference type="ARBA" id="ARBA00022519"/>
    </source>
</evidence>
<evidence type="ECO:0000256" key="5">
    <source>
        <dbReference type="ARBA" id="ARBA00022692"/>
    </source>
</evidence>
<evidence type="ECO:0000313" key="11">
    <source>
        <dbReference type="EMBL" id="QDZ09503.1"/>
    </source>
</evidence>
<evidence type="ECO:0000256" key="1">
    <source>
        <dbReference type="ARBA" id="ARBA00004429"/>
    </source>
</evidence>
<dbReference type="EMBL" id="CP042304">
    <property type="protein sequence ID" value="QDZ09503.1"/>
    <property type="molecule type" value="Genomic_DNA"/>
</dbReference>
<comment type="subcellular location">
    <subcellularLocation>
        <location evidence="1 9">Cell inner membrane</location>
        <topology evidence="1 9">Multi-pass membrane protein</topology>
    </subcellularLocation>
</comment>
<dbReference type="PANTHER" id="PTHR35011:SF2">
    <property type="entry name" value="2,3-DIKETO-L-GULONATE TRAP TRANSPORTER SMALL PERMEASE PROTEIN YIAM"/>
    <property type="match status" value="1"/>
</dbReference>
<evidence type="ECO:0000256" key="6">
    <source>
        <dbReference type="ARBA" id="ARBA00022989"/>
    </source>
</evidence>
<dbReference type="RefSeq" id="WP_146288314.1">
    <property type="nucleotide sequence ID" value="NZ_CP042304.1"/>
</dbReference>
<feature type="domain" description="Tripartite ATP-independent periplasmic transporters DctQ component" evidence="10">
    <location>
        <begin position="24"/>
        <end position="150"/>
    </location>
</feature>
<protein>
    <recommendedName>
        <fullName evidence="9">TRAP transporter small permease protein</fullName>
    </recommendedName>
</protein>
<keyword evidence="12" id="KW-1185">Reference proteome</keyword>
<reference evidence="11 12" key="1">
    <citation type="submission" date="2019-07" db="EMBL/GenBank/DDBJ databases">
        <title>Full genome sequence of Devosia sp. Gsoil 520.</title>
        <authorList>
            <person name="Im W.-T."/>
        </authorList>
    </citation>
    <scope>NUCLEOTIDE SEQUENCE [LARGE SCALE GENOMIC DNA]</scope>
    <source>
        <strain evidence="11 12">Gsoil 520</strain>
    </source>
</reference>
<dbReference type="InterPro" id="IPR007387">
    <property type="entry name" value="TRAP_DctQ"/>
</dbReference>
<feature type="transmembrane region" description="Helical" evidence="9">
    <location>
        <begin position="86"/>
        <end position="108"/>
    </location>
</feature>
<keyword evidence="3" id="KW-1003">Cell membrane</keyword>
<dbReference type="Pfam" id="PF04290">
    <property type="entry name" value="DctQ"/>
    <property type="match status" value="1"/>
</dbReference>
<dbReference type="AlphaFoldDB" id="A0A5B8LMY7"/>
<dbReference type="GO" id="GO:0022857">
    <property type="term" value="F:transmembrane transporter activity"/>
    <property type="evidence" value="ECO:0007669"/>
    <property type="project" value="UniProtKB-UniRule"/>
</dbReference>
<feature type="transmembrane region" description="Helical" evidence="9">
    <location>
        <begin position="12"/>
        <end position="34"/>
    </location>
</feature>
<dbReference type="KEGG" id="dea:FPZ08_01325"/>
<proteinExistence type="inferred from homology"/>